<gene>
    <name evidence="3" type="ORF">SAMN02745165_01559</name>
</gene>
<feature type="transmembrane region" description="Helical" evidence="2">
    <location>
        <begin position="131"/>
        <end position="150"/>
    </location>
</feature>
<dbReference type="Pfam" id="PF01564">
    <property type="entry name" value="Spermine_synth"/>
    <property type="match status" value="1"/>
</dbReference>
<protein>
    <submittedName>
        <fullName evidence="3">Spermine/spermidine synthase</fullName>
    </submittedName>
</protein>
<dbReference type="PROSITE" id="PS51257">
    <property type="entry name" value="PROKAR_LIPOPROTEIN"/>
    <property type="match status" value="1"/>
</dbReference>
<evidence type="ECO:0000256" key="1">
    <source>
        <dbReference type="ARBA" id="ARBA00023115"/>
    </source>
</evidence>
<organism evidence="3 4">
    <name type="scientific">Malonomonas rubra DSM 5091</name>
    <dbReference type="NCBI Taxonomy" id="1122189"/>
    <lineage>
        <taxon>Bacteria</taxon>
        <taxon>Pseudomonadati</taxon>
        <taxon>Thermodesulfobacteriota</taxon>
        <taxon>Desulfuromonadia</taxon>
        <taxon>Desulfuromonadales</taxon>
        <taxon>Geopsychrobacteraceae</taxon>
        <taxon>Malonomonas</taxon>
    </lineage>
</organism>
<keyword evidence="4" id="KW-1185">Reference proteome</keyword>
<dbReference type="RefSeq" id="WP_084091858.1">
    <property type="nucleotide sequence ID" value="NZ_FQZT01000004.1"/>
</dbReference>
<dbReference type="STRING" id="1122189.SAMN02745165_01559"/>
<dbReference type="Gene3D" id="3.40.50.150">
    <property type="entry name" value="Vaccinia Virus protein VP39"/>
    <property type="match status" value="1"/>
</dbReference>
<keyword evidence="2" id="KW-0472">Membrane</keyword>
<proteinExistence type="predicted"/>
<keyword evidence="2" id="KW-1133">Transmembrane helix</keyword>
<keyword evidence="1" id="KW-0620">Polyamine biosynthesis</keyword>
<dbReference type="SUPFAM" id="SSF53335">
    <property type="entry name" value="S-adenosyl-L-methionine-dependent methyltransferases"/>
    <property type="match status" value="1"/>
</dbReference>
<dbReference type="PANTHER" id="PTHR43317:SF1">
    <property type="entry name" value="THERMOSPERMINE SYNTHASE ACAULIS5"/>
    <property type="match status" value="1"/>
</dbReference>
<name>A0A1M6GI97_MALRU</name>
<accession>A0A1M6GI97</accession>
<feature type="transmembrane region" description="Helical" evidence="2">
    <location>
        <begin position="44"/>
        <end position="65"/>
    </location>
</feature>
<dbReference type="Proteomes" id="UP000184171">
    <property type="component" value="Unassembled WGS sequence"/>
</dbReference>
<dbReference type="CDD" id="cd02440">
    <property type="entry name" value="AdoMet_MTases"/>
    <property type="match status" value="1"/>
</dbReference>
<dbReference type="OrthoDB" id="8171135at2"/>
<reference evidence="3 4" key="1">
    <citation type="submission" date="2016-11" db="EMBL/GenBank/DDBJ databases">
        <authorList>
            <person name="Jaros S."/>
            <person name="Januszkiewicz K."/>
            <person name="Wedrychowicz H."/>
        </authorList>
    </citation>
    <scope>NUCLEOTIDE SEQUENCE [LARGE SCALE GENOMIC DNA]</scope>
    <source>
        <strain evidence="3 4">DSM 5091</strain>
    </source>
</reference>
<keyword evidence="2" id="KW-0812">Transmembrane</keyword>
<sequence>MDKGLVFLLTGTALGCLTSIYLLRFIPRLFSALQSFIGDGFGSAISAELLIALCVFLLPTLFMGATFSHLAQHLRCADGGVGRALCLNTLGGALAPPLFGVLLLPLLGLKIILLLIAVGYLLLLPRLFRNLLPLTATAIAAVALLLVSPFDYRLVDMPEGNSIISHQDGVMASVTVVKDQQEGLHLKVNNRFQMGGTGSIYSDLRQAQIPLILHKKPQSALFLGLGTGMTFAGAANYPDLQADGVELIPEVIEAIPYFKKANEEISKAENLKIIAADARRYVSASEKKYDVVVADLFHPARDGAGYLYTIEHFAAVKNRLNQEGLFCQWLPLYQLDTDTLKIIMRSFLEVFPNSQAYLAHFSLQQPIIGLIGANEKLRYPERWFRDKMQDPAIREKVLPLRFDSYYSLFGTFLAGSEQLRTFCADSPLNTDDHPLVLFRAPAFVYSEQKPVQDRLVALVEKLSPADPEEIVAEYVTEEDYLAPERLSAYWVARNNFLRAGMEIEQTTDVRKLYESARKPLLNVVRESRDFSAAYFPLLSIAYEIYPIDQDASYQLLTDLVRANPMRREAYMLRSKLFSSTN</sequence>
<dbReference type="EMBL" id="FQZT01000004">
    <property type="protein sequence ID" value="SHJ09630.1"/>
    <property type="molecule type" value="Genomic_DNA"/>
</dbReference>
<dbReference type="InterPro" id="IPR029063">
    <property type="entry name" value="SAM-dependent_MTases_sf"/>
</dbReference>
<feature type="transmembrane region" description="Helical" evidence="2">
    <location>
        <begin position="6"/>
        <end position="23"/>
    </location>
</feature>
<dbReference type="PANTHER" id="PTHR43317">
    <property type="entry name" value="THERMOSPERMINE SYNTHASE ACAULIS5"/>
    <property type="match status" value="1"/>
</dbReference>
<feature type="transmembrane region" description="Helical" evidence="2">
    <location>
        <begin position="98"/>
        <end position="124"/>
    </location>
</feature>
<evidence type="ECO:0000313" key="4">
    <source>
        <dbReference type="Proteomes" id="UP000184171"/>
    </source>
</evidence>
<dbReference type="GO" id="GO:0006596">
    <property type="term" value="P:polyamine biosynthetic process"/>
    <property type="evidence" value="ECO:0007669"/>
    <property type="project" value="UniProtKB-KW"/>
</dbReference>
<evidence type="ECO:0000313" key="3">
    <source>
        <dbReference type="EMBL" id="SHJ09630.1"/>
    </source>
</evidence>
<evidence type="ECO:0000256" key="2">
    <source>
        <dbReference type="SAM" id="Phobius"/>
    </source>
</evidence>
<dbReference type="AlphaFoldDB" id="A0A1M6GI97"/>